<name>A0A1B8YG08_9GAMM</name>
<dbReference type="PATRIC" id="fig|29488.15.peg.2780"/>
<organism evidence="1 2">
    <name type="scientific">Photorhabdus namnaonensis</name>
    <dbReference type="NCBI Taxonomy" id="1851568"/>
    <lineage>
        <taxon>Bacteria</taxon>
        <taxon>Pseudomonadati</taxon>
        <taxon>Pseudomonadota</taxon>
        <taxon>Gammaproteobacteria</taxon>
        <taxon>Enterobacterales</taxon>
        <taxon>Morganellaceae</taxon>
        <taxon>Photorhabdus</taxon>
    </lineage>
</organism>
<proteinExistence type="predicted"/>
<reference evidence="2" key="1">
    <citation type="submission" date="2015-11" db="EMBL/GenBank/DDBJ databases">
        <authorList>
            <person name="Tobias N.J."/>
            <person name="Mishra B."/>
            <person name="Gupta D.K."/>
            <person name="Thines M."/>
            <person name="Stinear T.P."/>
            <person name="Bode H.B."/>
        </authorList>
    </citation>
    <scope>NUCLEOTIDE SEQUENCE [LARGE SCALE GENOMIC DNA]</scope>
    <source>
        <strain evidence="2">PB45.5</strain>
    </source>
</reference>
<keyword evidence="2" id="KW-1185">Reference proteome</keyword>
<gene>
    <name evidence="1" type="ORF">Phpb_02525</name>
</gene>
<dbReference type="AlphaFoldDB" id="A0A1B8YG08"/>
<evidence type="ECO:0000313" key="2">
    <source>
        <dbReference type="Proteomes" id="UP000092665"/>
    </source>
</evidence>
<evidence type="ECO:0000313" key="1">
    <source>
        <dbReference type="EMBL" id="OCA54084.1"/>
    </source>
</evidence>
<sequence length="51" mass="5806">MITIITKLDINSEMSDCFLKSFGFFALLSPFALDEGLRRFSLKKCVSIMIN</sequence>
<comment type="caution">
    <text evidence="1">The sequence shown here is derived from an EMBL/GenBank/DDBJ whole genome shotgun (WGS) entry which is preliminary data.</text>
</comment>
<dbReference type="Proteomes" id="UP000092665">
    <property type="component" value="Unassembled WGS sequence"/>
</dbReference>
<accession>A0A1B8YG08</accession>
<dbReference type="EMBL" id="LOIC01000072">
    <property type="protein sequence ID" value="OCA54084.1"/>
    <property type="molecule type" value="Genomic_DNA"/>
</dbReference>
<protein>
    <submittedName>
        <fullName evidence="1">Uncharacterized protein</fullName>
    </submittedName>
</protein>